<sequence>MKRHLSMLLLCAWTVSLLVSCGKGRKGLLTSVSTGRPYEVLVVAETNFWDRPAGKALYRVLDTDVPGLPQSERSFRLMRTSPDGFDATLRLVRNIIVVEVDAAKYSQAAFRYAKDVYASPQVILTLQAPDEVSLAAFVEAHGASLVRFLTQVEMNRSIRALSEEHNMYVSAAVQRLFGGDIWLPAELVASKEGTGFFWAGTNAATDDRNFVMYSYPYAGGEALTKAGFVCKRDSVMKVNIPGARPGMYMATDSLMTDVRLLQLRGRQVMEVRGLWYMKGDFMGGPFVAHVRVDEARRRVVVAEVFVYAPGRLKRDLMRGMEASLYTWRLSGETENEIINHKE</sequence>
<dbReference type="InterPro" id="IPR032286">
    <property type="entry name" value="DUF4837"/>
</dbReference>
<gene>
    <name evidence="1" type="ORF">H9950_06675</name>
</gene>
<dbReference type="PROSITE" id="PS51257">
    <property type="entry name" value="PROKAR_LIPOPROTEIN"/>
    <property type="match status" value="1"/>
</dbReference>
<comment type="caution">
    <text evidence="1">The sequence shown here is derived from an EMBL/GenBank/DDBJ whole genome shotgun (WGS) entry which is preliminary data.</text>
</comment>
<reference evidence="1" key="2">
    <citation type="submission" date="2021-04" db="EMBL/GenBank/DDBJ databases">
        <authorList>
            <person name="Gilroy R."/>
        </authorList>
    </citation>
    <scope>NUCLEOTIDE SEQUENCE</scope>
    <source>
        <strain evidence="1">ChiHjej12B11-9795</strain>
    </source>
</reference>
<protein>
    <submittedName>
        <fullName evidence="1">DUF4837 family protein</fullName>
    </submittedName>
</protein>
<dbReference type="AlphaFoldDB" id="A0A9D2KU63"/>
<evidence type="ECO:0000313" key="1">
    <source>
        <dbReference type="EMBL" id="HJA85861.1"/>
    </source>
</evidence>
<name>A0A9D2KU63_9BACE</name>
<accession>A0A9D2KU63</accession>
<proteinExistence type="predicted"/>
<reference evidence="1" key="1">
    <citation type="journal article" date="2021" name="PeerJ">
        <title>Extensive microbial diversity within the chicken gut microbiome revealed by metagenomics and culture.</title>
        <authorList>
            <person name="Gilroy R."/>
            <person name="Ravi A."/>
            <person name="Getino M."/>
            <person name="Pursley I."/>
            <person name="Horton D.L."/>
            <person name="Alikhan N.F."/>
            <person name="Baker D."/>
            <person name="Gharbi K."/>
            <person name="Hall N."/>
            <person name="Watson M."/>
            <person name="Adriaenssens E.M."/>
            <person name="Foster-Nyarko E."/>
            <person name="Jarju S."/>
            <person name="Secka A."/>
            <person name="Antonio M."/>
            <person name="Oren A."/>
            <person name="Chaudhuri R.R."/>
            <person name="La Ragione R."/>
            <person name="Hildebrand F."/>
            <person name="Pallen M.J."/>
        </authorList>
    </citation>
    <scope>NUCLEOTIDE SEQUENCE</scope>
    <source>
        <strain evidence="1">ChiHjej12B11-9795</strain>
    </source>
</reference>
<evidence type="ECO:0000313" key="2">
    <source>
        <dbReference type="Proteomes" id="UP000823862"/>
    </source>
</evidence>
<dbReference type="Proteomes" id="UP000823862">
    <property type="component" value="Unassembled WGS sequence"/>
</dbReference>
<dbReference type="Pfam" id="PF16125">
    <property type="entry name" value="DUF4837"/>
    <property type="match status" value="1"/>
</dbReference>
<organism evidence="1 2">
    <name type="scientific">Candidatus Bacteroides avicola</name>
    <dbReference type="NCBI Taxonomy" id="2838468"/>
    <lineage>
        <taxon>Bacteria</taxon>
        <taxon>Pseudomonadati</taxon>
        <taxon>Bacteroidota</taxon>
        <taxon>Bacteroidia</taxon>
        <taxon>Bacteroidales</taxon>
        <taxon>Bacteroidaceae</taxon>
        <taxon>Bacteroides</taxon>
    </lineage>
</organism>
<dbReference type="EMBL" id="DWZI01000036">
    <property type="protein sequence ID" value="HJA85861.1"/>
    <property type="molecule type" value="Genomic_DNA"/>
</dbReference>